<dbReference type="RefSeq" id="WP_184395308.1">
    <property type="nucleotide sequence ID" value="NZ_BAAAJD010000060.1"/>
</dbReference>
<proteinExistence type="predicted"/>
<dbReference type="AlphaFoldDB" id="A0A7W8QQ82"/>
<sequence>MPKTLTDRQQRFVFGALVVVLVAFGIYLSIGGFGGDDEPQEPQTGASSGVGGPATAAPSPIPTTAVEDMQVLDWLPFEEAELKAAGATAQAFGEAYGTIDYTSSPEEYYASMEDLAAEDYAKSLAQSSGAGALWSEMSEKKTVAQGRADVRSIRSFDDSSVVFVVKVQSIIENDEGADDDLGDYAVTVQKKGARWEVYDFQPADAGNVGGK</sequence>
<evidence type="ECO:0008006" key="5">
    <source>
        <dbReference type="Google" id="ProtNLM"/>
    </source>
</evidence>
<evidence type="ECO:0000256" key="1">
    <source>
        <dbReference type="SAM" id="MobiDB-lite"/>
    </source>
</evidence>
<keyword evidence="4" id="KW-1185">Reference proteome</keyword>
<name>A0A7W8QQ82_9ACTN</name>
<keyword evidence="2" id="KW-0812">Transmembrane</keyword>
<comment type="caution">
    <text evidence="3">The sequence shown here is derived from an EMBL/GenBank/DDBJ whole genome shotgun (WGS) entry which is preliminary data.</text>
</comment>
<gene>
    <name evidence="3" type="ORF">HDA36_004669</name>
</gene>
<accession>A0A7W8QQ82</accession>
<organism evidence="3 4">
    <name type="scientific">Nocardiopsis composta</name>
    <dbReference type="NCBI Taxonomy" id="157465"/>
    <lineage>
        <taxon>Bacteria</taxon>
        <taxon>Bacillati</taxon>
        <taxon>Actinomycetota</taxon>
        <taxon>Actinomycetes</taxon>
        <taxon>Streptosporangiales</taxon>
        <taxon>Nocardiopsidaceae</taxon>
        <taxon>Nocardiopsis</taxon>
    </lineage>
</organism>
<keyword evidence="2" id="KW-1133">Transmembrane helix</keyword>
<reference evidence="3 4" key="1">
    <citation type="submission" date="2020-08" db="EMBL/GenBank/DDBJ databases">
        <title>Sequencing the genomes of 1000 actinobacteria strains.</title>
        <authorList>
            <person name="Klenk H.-P."/>
        </authorList>
    </citation>
    <scope>NUCLEOTIDE SEQUENCE [LARGE SCALE GENOMIC DNA]</scope>
    <source>
        <strain evidence="3 4">DSM 44551</strain>
    </source>
</reference>
<dbReference type="Proteomes" id="UP000572635">
    <property type="component" value="Unassembled WGS sequence"/>
</dbReference>
<evidence type="ECO:0000313" key="3">
    <source>
        <dbReference type="EMBL" id="MBB5434585.1"/>
    </source>
</evidence>
<evidence type="ECO:0000313" key="4">
    <source>
        <dbReference type="Proteomes" id="UP000572635"/>
    </source>
</evidence>
<keyword evidence="2" id="KW-0472">Membrane</keyword>
<dbReference type="EMBL" id="JACHDB010000001">
    <property type="protein sequence ID" value="MBB5434585.1"/>
    <property type="molecule type" value="Genomic_DNA"/>
</dbReference>
<protein>
    <recommendedName>
        <fullName evidence="5">Mce-associated membrane protein</fullName>
    </recommendedName>
</protein>
<feature type="region of interest" description="Disordered" evidence="1">
    <location>
        <begin position="37"/>
        <end position="61"/>
    </location>
</feature>
<evidence type="ECO:0000256" key="2">
    <source>
        <dbReference type="SAM" id="Phobius"/>
    </source>
</evidence>
<feature type="transmembrane region" description="Helical" evidence="2">
    <location>
        <begin position="12"/>
        <end position="34"/>
    </location>
</feature>